<gene>
    <name evidence="1" type="ORF">PROAA_1580015</name>
</gene>
<reference evidence="1 2" key="1">
    <citation type="submission" date="2016-06" db="EMBL/GenBank/DDBJ databases">
        <authorList>
            <person name="Kjaerup R.B."/>
            <person name="Dalgaard T.S."/>
            <person name="Juul-Madsen H.R."/>
        </authorList>
    </citation>
    <scope>NUCLEOTIDE SEQUENCE [LARGE SCALE GENOMIC DNA]</scope>
    <source>
        <strain evidence="1">2</strain>
    </source>
</reference>
<sequence>MSTIRSLLDRVGETINRWRFKHSLRQILLTRQIATGEEPFTALSMVHHRDVDAYLLAIKSFCLYFNPRRIVVVADPSITDEDRARIASHVEGIDFVRAEDYRESVLPQGGCWERLIAISEYVKDDYVIQLDADTVTLQHMPEVRDAVLNSRSFVLATEDGQDFVSSSEASHWAKPRVASGEHVQVLAEANLDRLFGSDSIRYVRGCAGFSGFAPGSFNREHLRELSGAMGAILADKWSSWGTEQFASNYMVSNSPKACVLPHPKYCHPGRERPGTVFLHFIGYVRFSTGRYARAATETSVALGGPAKP</sequence>
<dbReference type="SUPFAM" id="SSF53448">
    <property type="entry name" value="Nucleotide-diphospho-sugar transferases"/>
    <property type="match status" value="1"/>
</dbReference>
<proteinExistence type="predicted"/>
<evidence type="ECO:0000313" key="2">
    <source>
        <dbReference type="Proteomes" id="UP000199600"/>
    </source>
</evidence>
<dbReference type="RefSeq" id="WP_222102102.1">
    <property type="nucleotide sequence ID" value="NZ_FLQY01000066.1"/>
</dbReference>
<organism evidence="1 2">
    <name type="scientific">Candidatus Propionivibrio aalborgensis</name>
    <dbReference type="NCBI Taxonomy" id="1860101"/>
    <lineage>
        <taxon>Bacteria</taxon>
        <taxon>Pseudomonadati</taxon>
        <taxon>Pseudomonadota</taxon>
        <taxon>Betaproteobacteria</taxon>
        <taxon>Rhodocyclales</taxon>
        <taxon>Rhodocyclaceae</taxon>
        <taxon>Propionivibrio</taxon>
    </lineage>
</organism>
<evidence type="ECO:0000313" key="1">
    <source>
        <dbReference type="EMBL" id="SBT05585.1"/>
    </source>
</evidence>
<dbReference type="EMBL" id="FLQY01000066">
    <property type="protein sequence ID" value="SBT05585.1"/>
    <property type="molecule type" value="Genomic_DNA"/>
</dbReference>
<accession>A0A1A8XKC3</accession>
<name>A0A1A8XKC3_9RHOO</name>
<dbReference type="AlphaFoldDB" id="A0A1A8XKC3"/>
<dbReference type="InterPro" id="IPR029044">
    <property type="entry name" value="Nucleotide-diphossugar_trans"/>
</dbReference>
<dbReference type="Proteomes" id="UP000199600">
    <property type="component" value="Unassembled WGS sequence"/>
</dbReference>
<keyword evidence="2" id="KW-1185">Reference proteome</keyword>
<protein>
    <submittedName>
        <fullName evidence="1">Uncharacterized protein</fullName>
    </submittedName>
</protein>